<keyword evidence="7 12" id="KW-0378">Hydrolase</keyword>
<dbReference type="InterPro" id="IPR033121">
    <property type="entry name" value="PEPTIDASE_A1"/>
</dbReference>
<dbReference type="AlphaFoldDB" id="A0A8X9A4E7"/>
<dbReference type="FunFam" id="2.40.70.10:FF:000012">
    <property type="entry name" value="Aspartyl protease family protein 1"/>
    <property type="match status" value="1"/>
</dbReference>
<dbReference type="SUPFAM" id="SSF50630">
    <property type="entry name" value="Acid proteases"/>
    <property type="match status" value="1"/>
</dbReference>
<comment type="caution">
    <text evidence="15">The sequence shown here is derived from an EMBL/GenBank/DDBJ whole genome shotgun (WGS) entry which is preliminary data.</text>
</comment>
<keyword evidence="10" id="KW-0449">Lipoprotein</keyword>
<dbReference type="InterPro" id="IPR001969">
    <property type="entry name" value="Aspartic_peptidase_AS"/>
</dbReference>
<evidence type="ECO:0000256" key="2">
    <source>
        <dbReference type="ARBA" id="ARBA00007447"/>
    </source>
</evidence>
<evidence type="ECO:0000256" key="3">
    <source>
        <dbReference type="ARBA" id="ARBA00022475"/>
    </source>
</evidence>
<evidence type="ECO:0000256" key="7">
    <source>
        <dbReference type="ARBA" id="ARBA00022801"/>
    </source>
</evidence>
<dbReference type="Gene3D" id="2.40.70.10">
    <property type="entry name" value="Acid Proteases"/>
    <property type="match status" value="2"/>
</dbReference>
<feature type="domain" description="Peptidase A1" evidence="14">
    <location>
        <begin position="218"/>
        <end position="560"/>
    </location>
</feature>
<dbReference type="PROSITE" id="PS51767">
    <property type="entry name" value="PEPTIDASE_A1"/>
    <property type="match status" value="1"/>
</dbReference>
<dbReference type="GO" id="GO:0004190">
    <property type="term" value="F:aspartic-type endopeptidase activity"/>
    <property type="evidence" value="ECO:0007669"/>
    <property type="project" value="UniProtKB-KW"/>
</dbReference>
<comment type="similarity">
    <text evidence="2 12">Belongs to the peptidase A1 family.</text>
</comment>
<proteinExistence type="inferred from homology"/>
<evidence type="ECO:0000256" key="11">
    <source>
        <dbReference type="PIRSR" id="PIRSR601461-1"/>
    </source>
</evidence>
<dbReference type="Pfam" id="PF14541">
    <property type="entry name" value="TAXi_C"/>
    <property type="match status" value="1"/>
</dbReference>
<dbReference type="PROSITE" id="PS00141">
    <property type="entry name" value="ASP_PROTEASE"/>
    <property type="match status" value="2"/>
</dbReference>
<feature type="active site" evidence="11">
    <location>
        <position position="236"/>
    </location>
</feature>
<dbReference type="InterPro" id="IPR032799">
    <property type="entry name" value="TAXi_C"/>
</dbReference>
<gene>
    <name evidence="15" type="ORF">SASPL_111528</name>
</gene>
<keyword evidence="9" id="KW-0325">Glycoprotein</keyword>
<dbReference type="Proteomes" id="UP000298416">
    <property type="component" value="Unassembled WGS sequence"/>
</dbReference>
<organism evidence="15">
    <name type="scientific">Salvia splendens</name>
    <name type="common">Scarlet sage</name>
    <dbReference type="NCBI Taxonomy" id="180675"/>
    <lineage>
        <taxon>Eukaryota</taxon>
        <taxon>Viridiplantae</taxon>
        <taxon>Streptophyta</taxon>
        <taxon>Embryophyta</taxon>
        <taxon>Tracheophyta</taxon>
        <taxon>Spermatophyta</taxon>
        <taxon>Magnoliopsida</taxon>
        <taxon>eudicotyledons</taxon>
        <taxon>Gunneridae</taxon>
        <taxon>Pentapetalae</taxon>
        <taxon>asterids</taxon>
        <taxon>lamiids</taxon>
        <taxon>Lamiales</taxon>
        <taxon>Lamiaceae</taxon>
        <taxon>Nepetoideae</taxon>
        <taxon>Mentheae</taxon>
        <taxon>Salviinae</taxon>
        <taxon>Salvia</taxon>
        <taxon>Salvia subgen. Calosphace</taxon>
        <taxon>core Calosphace</taxon>
    </lineage>
</organism>
<evidence type="ECO:0000256" key="9">
    <source>
        <dbReference type="ARBA" id="ARBA00023180"/>
    </source>
</evidence>
<dbReference type="InterPro" id="IPR021109">
    <property type="entry name" value="Peptidase_aspartic_dom_sf"/>
</dbReference>
<sequence>MRKDGGAACEGGKAEEGGERRLSELCSAAGLEEASERRITVVDCEARRADEVCLRALVNCKKAGVEIRVGKEGRKVLGAFDDDDRLPLLQYTQYLTSPPPPPPPRVYPIGAGLLGLSVAMFCKDVLLILFVCWISCGGADAYGLFGFDVHHRYSDTVKDFLDVRGLPEKDSLDYFAAMAHRDHLFKARRLATTPASSPFLTFFGGNETYRLSSLGFLHYSLVSVGTPAVSFLVALDTGSDLFWLPCDCTDCVRSLNSTSGKSVELNIYSPNVSSTSSPIPCNSTMCGRRRACALRRNACAYQEVYLSSNTSSTGILVDDVLHLGTNENPQKPVSAPITLGCGIIQTGDFLDGAAINGLFGLGLDNISVPSILANKGLAANSFSMCFGGRDGVGRISFGDKGTPDQKTTPINVDESSHPSYNVTVTNLVVGGNSSKIDFSAIFDSGTSFTYLNDPAYSVIAEGFDSQVTEPRYQPERKLIFDHCYSLSATQDSYYAPDLNMTFKGGALFYVNMPTVVIPRQGGYAFCLAIVKSEDINIIGQNFMTGYNIVFDREEMVLGWSESNCYDNASGSNTLPVGKGNKTSDAPAPSILNPEATPGSKNRSSTSSTPPPLPAGLPIGNGAAQLSSIANGLMMVIASLFFYQFRILST</sequence>
<evidence type="ECO:0000256" key="10">
    <source>
        <dbReference type="ARBA" id="ARBA00023288"/>
    </source>
</evidence>
<dbReference type="EMBL" id="PNBA02000004">
    <property type="protein sequence ID" value="KAG6427286.1"/>
    <property type="molecule type" value="Genomic_DNA"/>
</dbReference>
<feature type="active site" evidence="11">
    <location>
        <position position="443"/>
    </location>
</feature>
<dbReference type="GO" id="GO:0005886">
    <property type="term" value="C:plasma membrane"/>
    <property type="evidence" value="ECO:0007669"/>
    <property type="project" value="UniProtKB-SubCell"/>
</dbReference>
<dbReference type="InterPro" id="IPR034161">
    <property type="entry name" value="Pepsin-like_plant"/>
</dbReference>
<evidence type="ECO:0000256" key="12">
    <source>
        <dbReference type="RuleBase" id="RU000454"/>
    </source>
</evidence>
<dbReference type="PANTHER" id="PTHR13683">
    <property type="entry name" value="ASPARTYL PROTEASES"/>
    <property type="match status" value="1"/>
</dbReference>
<dbReference type="PRINTS" id="PR00792">
    <property type="entry name" value="PEPSIN"/>
</dbReference>
<name>A0A8X9A4E7_SALSN</name>
<dbReference type="CDD" id="cd05476">
    <property type="entry name" value="pepsin_A_like_plant"/>
    <property type="match status" value="1"/>
</dbReference>
<evidence type="ECO:0000256" key="4">
    <source>
        <dbReference type="ARBA" id="ARBA00022670"/>
    </source>
</evidence>
<keyword evidence="6 12" id="KW-0064">Aspartyl protease</keyword>
<keyword evidence="3" id="KW-1003">Cell membrane</keyword>
<evidence type="ECO:0000256" key="1">
    <source>
        <dbReference type="ARBA" id="ARBA00004193"/>
    </source>
</evidence>
<keyword evidence="4 12" id="KW-0645">Protease</keyword>
<comment type="subcellular location">
    <subcellularLocation>
        <location evidence="1">Cell membrane</location>
        <topology evidence="1">Lipid-anchor</topology>
    </subcellularLocation>
</comment>
<dbReference type="PANTHER" id="PTHR13683:SF826">
    <property type="entry name" value="ASPARTYL PROTEASE FAMILY PROTEIN 1"/>
    <property type="match status" value="1"/>
</dbReference>
<keyword evidence="5" id="KW-0732">Signal</keyword>
<evidence type="ECO:0000313" key="16">
    <source>
        <dbReference type="Proteomes" id="UP000298416"/>
    </source>
</evidence>
<evidence type="ECO:0000256" key="5">
    <source>
        <dbReference type="ARBA" id="ARBA00022729"/>
    </source>
</evidence>
<dbReference type="InterPro" id="IPR001461">
    <property type="entry name" value="Aspartic_peptidase_A1"/>
</dbReference>
<feature type="region of interest" description="Disordered" evidence="13">
    <location>
        <begin position="571"/>
        <end position="615"/>
    </location>
</feature>
<reference evidence="15" key="1">
    <citation type="submission" date="2018-01" db="EMBL/GenBank/DDBJ databases">
        <authorList>
            <person name="Mao J.F."/>
        </authorList>
    </citation>
    <scope>NUCLEOTIDE SEQUENCE</scope>
    <source>
        <strain evidence="15">Huo1</strain>
        <tissue evidence="15">Leaf</tissue>
    </source>
</reference>
<dbReference type="Pfam" id="PF14543">
    <property type="entry name" value="TAXi_N"/>
    <property type="match status" value="1"/>
</dbReference>
<keyword evidence="8" id="KW-0472">Membrane</keyword>
<dbReference type="InterPro" id="IPR032861">
    <property type="entry name" value="TAXi_N"/>
</dbReference>
<dbReference type="FunFam" id="2.40.70.10:FF:000014">
    <property type="entry name" value="Aspartyl protease family protein 1"/>
    <property type="match status" value="1"/>
</dbReference>
<evidence type="ECO:0000259" key="14">
    <source>
        <dbReference type="PROSITE" id="PS51767"/>
    </source>
</evidence>
<keyword evidence="16" id="KW-1185">Reference proteome</keyword>
<evidence type="ECO:0000256" key="6">
    <source>
        <dbReference type="ARBA" id="ARBA00022750"/>
    </source>
</evidence>
<reference evidence="15" key="2">
    <citation type="submission" date="2020-08" db="EMBL/GenBank/DDBJ databases">
        <title>Plant Genome Project.</title>
        <authorList>
            <person name="Zhang R.-G."/>
        </authorList>
    </citation>
    <scope>NUCLEOTIDE SEQUENCE</scope>
    <source>
        <strain evidence="15">Huo1</strain>
        <tissue evidence="15">Leaf</tissue>
    </source>
</reference>
<dbReference type="GO" id="GO:0006508">
    <property type="term" value="P:proteolysis"/>
    <property type="evidence" value="ECO:0007669"/>
    <property type="project" value="UniProtKB-KW"/>
</dbReference>
<protein>
    <recommendedName>
        <fullName evidence="14">Peptidase A1 domain-containing protein</fullName>
    </recommendedName>
</protein>
<feature type="compositionally biased region" description="Low complexity" evidence="13">
    <location>
        <begin position="596"/>
        <end position="607"/>
    </location>
</feature>
<evidence type="ECO:0000313" key="15">
    <source>
        <dbReference type="EMBL" id="KAG6427286.1"/>
    </source>
</evidence>
<evidence type="ECO:0000256" key="13">
    <source>
        <dbReference type="SAM" id="MobiDB-lite"/>
    </source>
</evidence>
<evidence type="ECO:0000256" key="8">
    <source>
        <dbReference type="ARBA" id="ARBA00023136"/>
    </source>
</evidence>
<accession>A0A8X9A4E7</accession>